<comment type="caution">
    <text evidence="2">The sequence shown here is derived from an EMBL/GenBank/DDBJ whole genome shotgun (WGS) entry which is preliminary data.</text>
</comment>
<evidence type="ECO:0000313" key="3">
    <source>
        <dbReference type="Proteomes" id="UP000549343"/>
    </source>
</evidence>
<name>A0A7W7I7R8_9ACTN</name>
<reference evidence="1" key="1">
    <citation type="journal article" date="2014" name="Int. J. Syst. Evol. Microbiol.">
        <title>Complete genome of a new Firmicutes species belonging to the dominant human colonic microbiota ('Ruminococcus bicirculans') reveals two chromosomes and a selective capacity to utilize plant glucans.</title>
        <authorList>
            <consortium name="NISC Comparative Sequencing Program"/>
            <person name="Wegmann U."/>
            <person name="Louis P."/>
            <person name="Goesmann A."/>
            <person name="Henrissat B."/>
            <person name="Duncan S.H."/>
            <person name="Flint H.J."/>
        </authorList>
    </citation>
    <scope>NUCLEOTIDE SEQUENCE</scope>
    <source>
        <strain evidence="1">JCM 10667</strain>
    </source>
</reference>
<evidence type="ECO:0000313" key="4">
    <source>
        <dbReference type="Proteomes" id="UP001501427"/>
    </source>
</evidence>
<proteinExistence type="predicted"/>
<dbReference type="AlphaFoldDB" id="A0A7W7I7R8"/>
<dbReference type="Proteomes" id="UP001501427">
    <property type="component" value="Unassembled WGS sequence"/>
</dbReference>
<dbReference type="EMBL" id="JACHMV010000001">
    <property type="protein sequence ID" value="MBB4771738.1"/>
    <property type="molecule type" value="Genomic_DNA"/>
</dbReference>
<reference evidence="1" key="4">
    <citation type="submission" date="2023-12" db="EMBL/GenBank/DDBJ databases">
        <authorList>
            <person name="Sun Q."/>
            <person name="Inoue M."/>
        </authorList>
    </citation>
    <scope>NUCLEOTIDE SEQUENCE</scope>
    <source>
        <strain evidence="1">JCM 10667</strain>
    </source>
</reference>
<gene>
    <name evidence="2" type="ORF">F4557_000156</name>
    <name evidence="1" type="ORF">GCM10009546_01360</name>
</gene>
<protein>
    <submittedName>
        <fullName evidence="2">Uncharacterized protein</fullName>
    </submittedName>
</protein>
<evidence type="ECO:0000313" key="1">
    <source>
        <dbReference type="EMBL" id="GAA0543037.1"/>
    </source>
</evidence>
<sequence length="51" mass="5556">MPRDRAPGPAAGLLGDFVSIRFVVGFNQGRLDAEMYTEAFTALRTVVDNGR</sequence>
<reference evidence="4" key="2">
    <citation type="journal article" date="2019" name="Int. J. Syst. Evol. Microbiol.">
        <title>The Global Catalogue of Microorganisms (GCM) 10K type strain sequencing project: providing services to taxonomists for standard genome sequencing and annotation.</title>
        <authorList>
            <consortium name="The Broad Institute Genomics Platform"/>
            <consortium name="The Broad Institute Genome Sequencing Center for Infectious Disease"/>
            <person name="Wu L."/>
            <person name="Ma J."/>
        </authorList>
    </citation>
    <scope>NUCLEOTIDE SEQUENCE [LARGE SCALE GENOMIC DNA]</scope>
    <source>
        <strain evidence="4">JCM 10667</strain>
    </source>
</reference>
<accession>A0A7W7I7R8</accession>
<dbReference type="Proteomes" id="UP000549343">
    <property type="component" value="Unassembled WGS sequence"/>
</dbReference>
<dbReference type="EMBL" id="BAAAHD010000001">
    <property type="protein sequence ID" value="GAA0543037.1"/>
    <property type="molecule type" value="Genomic_DNA"/>
</dbReference>
<keyword evidence="4" id="KW-1185">Reference proteome</keyword>
<evidence type="ECO:0000313" key="2">
    <source>
        <dbReference type="EMBL" id="MBB4771738.1"/>
    </source>
</evidence>
<organism evidence="2 3">
    <name type="scientific">Actinomadura livida</name>
    <dbReference type="NCBI Taxonomy" id="79909"/>
    <lineage>
        <taxon>Bacteria</taxon>
        <taxon>Bacillati</taxon>
        <taxon>Actinomycetota</taxon>
        <taxon>Actinomycetes</taxon>
        <taxon>Streptosporangiales</taxon>
        <taxon>Thermomonosporaceae</taxon>
        <taxon>Actinomadura</taxon>
    </lineage>
</organism>
<reference evidence="2 3" key="3">
    <citation type="submission" date="2020-08" db="EMBL/GenBank/DDBJ databases">
        <title>Sequencing the genomes of 1000 actinobacteria strains.</title>
        <authorList>
            <person name="Klenk H.-P."/>
        </authorList>
    </citation>
    <scope>NUCLEOTIDE SEQUENCE [LARGE SCALE GENOMIC DNA]</scope>
    <source>
        <strain evidence="2 3">DSM 44772</strain>
    </source>
</reference>